<dbReference type="EMBL" id="JAVHJO010000015">
    <property type="protein sequence ID" value="KAK6527782.1"/>
    <property type="molecule type" value="Genomic_DNA"/>
</dbReference>
<comment type="caution">
    <text evidence="1">The sequence shown here is derived from an EMBL/GenBank/DDBJ whole genome shotgun (WGS) entry which is preliminary data.</text>
</comment>
<protein>
    <submittedName>
        <fullName evidence="1">Uncharacterized protein</fullName>
    </submittedName>
</protein>
<organism evidence="1 2">
    <name type="scientific">Orbilia ellipsospora</name>
    <dbReference type="NCBI Taxonomy" id="2528407"/>
    <lineage>
        <taxon>Eukaryota</taxon>
        <taxon>Fungi</taxon>
        <taxon>Dikarya</taxon>
        <taxon>Ascomycota</taxon>
        <taxon>Pezizomycotina</taxon>
        <taxon>Orbiliomycetes</taxon>
        <taxon>Orbiliales</taxon>
        <taxon>Orbiliaceae</taxon>
        <taxon>Orbilia</taxon>
    </lineage>
</organism>
<dbReference type="AlphaFoldDB" id="A0AAV9WXH5"/>
<accession>A0AAV9WXH5</accession>
<keyword evidence="2" id="KW-1185">Reference proteome</keyword>
<sequence>MATDYIDYNFSLTVPLPFVYLSISDDNLRESVILERNARRQGASRSLNAMGMYAYRSTIAAYLSINYIDVDREIIKKVEDIMSAPMPAASISIRLGLGMTDEIYVPGCQGLEELVEVEQRVFYAYMNAIYQERTNLELQQFIGPIFEANKEKIVELIEKSVELEPIAEQPHKEGFLFSFGEIGMDSIPVMGHTVVVPRAQTSPRKRKYVSGAQNVDTSTNYVSKRRRV</sequence>
<reference evidence="1 2" key="1">
    <citation type="submission" date="2019-10" db="EMBL/GenBank/DDBJ databases">
        <authorList>
            <person name="Palmer J.M."/>
        </authorList>
    </citation>
    <scope>NUCLEOTIDE SEQUENCE [LARGE SCALE GENOMIC DNA]</scope>
    <source>
        <strain evidence="1 2">TWF694</strain>
    </source>
</reference>
<gene>
    <name evidence="1" type="ORF">TWF694_004762</name>
</gene>
<evidence type="ECO:0000313" key="1">
    <source>
        <dbReference type="EMBL" id="KAK6527782.1"/>
    </source>
</evidence>
<evidence type="ECO:0000313" key="2">
    <source>
        <dbReference type="Proteomes" id="UP001365542"/>
    </source>
</evidence>
<proteinExistence type="predicted"/>
<name>A0AAV9WXH5_9PEZI</name>
<dbReference type="Proteomes" id="UP001365542">
    <property type="component" value="Unassembled WGS sequence"/>
</dbReference>